<evidence type="ECO:0000313" key="3">
    <source>
        <dbReference type="Proteomes" id="UP000542742"/>
    </source>
</evidence>
<dbReference type="SMART" id="SM01034">
    <property type="entry name" value="BLUF"/>
    <property type="match status" value="1"/>
</dbReference>
<comment type="caution">
    <text evidence="2">The sequence shown here is derived from an EMBL/GenBank/DDBJ whole genome shotgun (WGS) entry which is preliminary data.</text>
</comment>
<accession>A0A7W7CLQ6</accession>
<sequence length="139" mass="15808">MSVTQLIYRSRKNSLPPNGIFAIQDQARHNNAARDLTGVLLFNRDHYLQCLEGEAEQVTRTFRTISDDPRHREVALIAVDDVTERCFPDWSMGLIDSTSPELRVALRDVLPGYEFSPDTLDAATATALMQRMRTLSRTR</sequence>
<gene>
    <name evidence="2" type="ORF">BKA14_000960</name>
</gene>
<dbReference type="Gene3D" id="3.30.70.100">
    <property type="match status" value="1"/>
</dbReference>
<dbReference type="RefSeq" id="WP_184949729.1">
    <property type="nucleotide sequence ID" value="NZ_BOMC01000011.1"/>
</dbReference>
<dbReference type="GO" id="GO:0009882">
    <property type="term" value="F:blue light photoreceptor activity"/>
    <property type="evidence" value="ECO:0007669"/>
    <property type="project" value="InterPro"/>
</dbReference>
<dbReference type="PROSITE" id="PS50925">
    <property type="entry name" value="BLUF"/>
    <property type="match status" value="1"/>
</dbReference>
<dbReference type="Pfam" id="PF04940">
    <property type="entry name" value="BLUF"/>
    <property type="match status" value="1"/>
</dbReference>
<organism evidence="2 3">
    <name type="scientific">Paractinoplanes abujensis</name>
    <dbReference type="NCBI Taxonomy" id="882441"/>
    <lineage>
        <taxon>Bacteria</taxon>
        <taxon>Bacillati</taxon>
        <taxon>Actinomycetota</taxon>
        <taxon>Actinomycetes</taxon>
        <taxon>Micromonosporales</taxon>
        <taxon>Micromonosporaceae</taxon>
        <taxon>Paractinoplanes</taxon>
    </lineage>
</organism>
<dbReference type="SUPFAM" id="SSF54975">
    <property type="entry name" value="Acylphosphatase/BLUF domain-like"/>
    <property type="match status" value="1"/>
</dbReference>
<name>A0A7W7CLQ6_9ACTN</name>
<dbReference type="EMBL" id="JACHMF010000001">
    <property type="protein sequence ID" value="MBB4690812.1"/>
    <property type="molecule type" value="Genomic_DNA"/>
</dbReference>
<evidence type="ECO:0000313" key="2">
    <source>
        <dbReference type="EMBL" id="MBB4690812.1"/>
    </source>
</evidence>
<dbReference type="InterPro" id="IPR007024">
    <property type="entry name" value="BLUF_domain"/>
</dbReference>
<keyword evidence="3" id="KW-1185">Reference proteome</keyword>
<feature type="domain" description="BLUF" evidence="1">
    <location>
        <begin position="3"/>
        <end position="93"/>
    </location>
</feature>
<proteinExistence type="predicted"/>
<dbReference type="GO" id="GO:0071949">
    <property type="term" value="F:FAD binding"/>
    <property type="evidence" value="ECO:0007669"/>
    <property type="project" value="InterPro"/>
</dbReference>
<protein>
    <recommendedName>
        <fullName evidence="1">BLUF domain-containing protein</fullName>
    </recommendedName>
</protein>
<reference evidence="2 3" key="1">
    <citation type="submission" date="2020-08" db="EMBL/GenBank/DDBJ databases">
        <title>Sequencing the genomes of 1000 actinobacteria strains.</title>
        <authorList>
            <person name="Klenk H.-P."/>
        </authorList>
    </citation>
    <scope>NUCLEOTIDE SEQUENCE [LARGE SCALE GENOMIC DNA]</scope>
    <source>
        <strain evidence="2 3">DSM 45518</strain>
    </source>
</reference>
<evidence type="ECO:0000259" key="1">
    <source>
        <dbReference type="PROSITE" id="PS50925"/>
    </source>
</evidence>
<dbReference type="AlphaFoldDB" id="A0A7W7CLQ6"/>
<dbReference type="InterPro" id="IPR036046">
    <property type="entry name" value="Acylphosphatase-like_dom_sf"/>
</dbReference>
<dbReference type="Proteomes" id="UP000542742">
    <property type="component" value="Unassembled WGS sequence"/>
</dbReference>